<gene>
    <name evidence="3" type="ORF">AVEN_220979_1</name>
    <name evidence="4" type="ORF">AVEN_265325_1</name>
    <name evidence="1" type="ORF">AVEN_265713_1</name>
    <name evidence="2" type="ORF">AVEN_268818_1</name>
</gene>
<keyword evidence="5" id="KW-1185">Reference proteome</keyword>
<dbReference type="EMBL" id="BGPR01021018">
    <property type="protein sequence ID" value="GBN85924.1"/>
    <property type="molecule type" value="Genomic_DNA"/>
</dbReference>
<organism evidence="1 5">
    <name type="scientific">Araneus ventricosus</name>
    <name type="common">Orbweaver spider</name>
    <name type="synonym">Epeira ventricosa</name>
    <dbReference type="NCBI Taxonomy" id="182803"/>
    <lineage>
        <taxon>Eukaryota</taxon>
        <taxon>Metazoa</taxon>
        <taxon>Ecdysozoa</taxon>
        <taxon>Arthropoda</taxon>
        <taxon>Chelicerata</taxon>
        <taxon>Arachnida</taxon>
        <taxon>Araneae</taxon>
        <taxon>Araneomorphae</taxon>
        <taxon>Entelegynae</taxon>
        <taxon>Araneoidea</taxon>
        <taxon>Araneidae</taxon>
        <taxon>Araneus</taxon>
    </lineage>
</organism>
<reference evidence="1 5" key="1">
    <citation type="journal article" date="2019" name="Sci. Rep.">
        <title>Orb-weaving spider Araneus ventricosus genome elucidates the spidroin gene catalogue.</title>
        <authorList>
            <person name="Kono N."/>
            <person name="Nakamura H."/>
            <person name="Ohtoshi R."/>
            <person name="Moran D.A.P."/>
            <person name="Shinohara A."/>
            <person name="Yoshida Y."/>
            <person name="Fujiwara M."/>
            <person name="Mori M."/>
            <person name="Tomita M."/>
            <person name="Arakawa K."/>
        </authorList>
    </citation>
    <scope>NUCLEOTIDE SEQUENCE [LARGE SCALE GENOMIC DNA]</scope>
</reference>
<dbReference type="EMBL" id="BGPR01020613">
    <property type="protein sequence ID" value="GBN85077.1"/>
    <property type="molecule type" value="Genomic_DNA"/>
</dbReference>
<evidence type="ECO:0000313" key="2">
    <source>
        <dbReference type="EMBL" id="GBN85077.1"/>
    </source>
</evidence>
<comment type="caution">
    <text evidence="1">The sequence shown here is derived from an EMBL/GenBank/DDBJ whole genome shotgun (WGS) entry which is preliminary data.</text>
</comment>
<accession>A0A4Y2SBW5</accession>
<evidence type="ECO:0000313" key="4">
    <source>
        <dbReference type="EMBL" id="GBN85924.1"/>
    </source>
</evidence>
<protein>
    <submittedName>
        <fullName evidence="1">Uncharacterized protein</fullName>
    </submittedName>
</protein>
<dbReference type="AlphaFoldDB" id="A0A4Y2SBW5"/>
<name>A0A4Y2SBW5_ARAVE</name>
<evidence type="ECO:0000313" key="1">
    <source>
        <dbReference type="EMBL" id="GBN85076.1"/>
    </source>
</evidence>
<evidence type="ECO:0000313" key="5">
    <source>
        <dbReference type="Proteomes" id="UP000499080"/>
    </source>
</evidence>
<dbReference type="EMBL" id="BGPR01020612">
    <property type="protein sequence ID" value="GBN85076.1"/>
    <property type="molecule type" value="Genomic_DNA"/>
</dbReference>
<dbReference type="Proteomes" id="UP000499080">
    <property type="component" value="Unassembled WGS sequence"/>
</dbReference>
<sequence>MGTIDYLLPPGLLRRPFRWLRDSLSGGHILFRTGRKWESIKSRWGDIADPEDRFYFRVVERRFAVWVVFEKNAFANKWSICLFAKNGMHFSNVCMRLHLSIGSRE</sequence>
<evidence type="ECO:0000313" key="3">
    <source>
        <dbReference type="EMBL" id="GBN85888.1"/>
    </source>
</evidence>
<proteinExistence type="predicted"/>
<dbReference type="EMBL" id="BGPR01021006">
    <property type="protein sequence ID" value="GBN85888.1"/>
    <property type="molecule type" value="Genomic_DNA"/>
</dbReference>